<gene>
    <name evidence="1" type="ORF">KV112_04435</name>
</gene>
<keyword evidence="2" id="KW-1185">Reference proteome</keyword>
<reference evidence="1 2" key="1">
    <citation type="submission" date="2023-12" db="EMBL/GenBank/DDBJ databases">
        <title>Description of new species of Mycobacterium terrae complex isolated from sewage at the Sao Paulo Zoological Park Foundation in Brazil.</title>
        <authorList>
            <person name="Romagnoli C.L."/>
            <person name="Conceicao E.C."/>
            <person name="Machado E."/>
            <person name="Barreto L.B.P.F."/>
            <person name="Sharma A."/>
            <person name="Silva N.M."/>
            <person name="Marques L.E."/>
            <person name="Juliana M.A."/>
            <person name="Lourenco M.C.S."/>
            <person name="Digiampietri L.A."/>
            <person name="Suffys P.N."/>
            <person name="Viana-Niero C."/>
        </authorList>
    </citation>
    <scope>NUCLEOTIDE SEQUENCE [LARGE SCALE GENOMIC DNA]</scope>
    <source>
        <strain evidence="1 2">MYC123</strain>
    </source>
</reference>
<evidence type="ECO:0000313" key="2">
    <source>
        <dbReference type="Proteomes" id="UP001299046"/>
    </source>
</evidence>
<dbReference type="Proteomes" id="UP001299046">
    <property type="component" value="Unassembled WGS sequence"/>
</dbReference>
<name>A0ABU5YG15_9MYCO</name>
<organism evidence="1 2">
    <name type="scientific">[Mycobacterium] zoologicum</name>
    <dbReference type="NCBI Taxonomy" id="2872311"/>
    <lineage>
        <taxon>Bacteria</taxon>
        <taxon>Bacillati</taxon>
        <taxon>Actinomycetota</taxon>
        <taxon>Actinomycetes</taxon>
        <taxon>Mycobacteriales</taxon>
        <taxon>Mycobacteriaceae</taxon>
        <taxon>Mycolicibacter</taxon>
    </lineage>
</organism>
<accession>A0ABU5YG15</accession>
<proteinExistence type="predicted"/>
<comment type="caution">
    <text evidence="1">The sequence shown here is derived from an EMBL/GenBank/DDBJ whole genome shotgun (WGS) entry which is preliminary data.</text>
</comment>
<sequence length="95" mass="10280">MSDPTTERFVTLVWDALKSPECIDRSALLSAANAFLDAIGTETGPTADIARKLGNVAMDQSVFGGDISELRWSAKILAMHGHLTTIGKRIARLEH</sequence>
<evidence type="ECO:0000313" key="1">
    <source>
        <dbReference type="EMBL" id="MEB3048996.1"/>
    </source>
</evidence>
<dbReference type="EMBL" id="JAYJJT010000004">
    <property type="protein sequence ID" value="MEB3048996.1"/>
    <property type="molecule type" value="Genomic_DNA"/>
</dbReference>
<dbReference type="RefSeq" id="WP_224865098.1">
    <property type="nucleotide sequence ID" value="NZ_JAYJJT010000004.1"/>
</dbReference>
<protein>
    <submittedName>
        <fullName evidence="1">Uncharacterized protein</fullName>
    </submittedName>
</protein>